<dbReference type="AlphaFoldDB" id="A0AAW1SUZ2"/>
<feature type="region of interest" description="Disordered" evidence="3">
    <location>
        <begin position="24"/>
        <end position="54"/>
    </location>
</feature>
<proteinExistence type="inferred from homology"/>
<evidence type="ECO:0000313" key="5">
    <source>
        <dbReference type="Proteomes" id="UP001485043"/>
    </source>
</evidence>
<comment type="subcellular location">
    <subcellularLocation>
        <location evidence="1">Nucleus</location>
    </subcellularLocation>
</comment>
<organism evidence="4 5">
    <name type="scientific">Apatococcus fuscideae</name>
    <dbReference type="NCBI Taxonomy" id="2026836"/>
    <lineage>
        <taxon>Eukaryota</taxon>
        <taxon>Viridiplantae</taxon>
        <taxon>Chlorophyta</taxon>
        <taxon>core chlorophytes</taxon>
        <taxon>Trebouxiophyceae</taxon>
        <taxon>Chlorellales</taxon>
        <taxon>Chlorellaceae</taxon>
        <taxon>Apatococcus</taxon>
    </lineage>
</organism>
<protein>
    <submittedName>
        <fullName evidence="4">Uncharacterized protein</fullName>
    </submittedName>
</protein>
<reference evidence="4 5" key="1">
    <citation type="journal article" date="2024" name="Nat. Commun.">
        <title>Phylogenomics reveals the evolutionary origins of lichenization in chlorophyte algae.</title>
        <authorList>
            <person name="Puginier C."/>
            <person name="Libourel C."/>
            <person name="Otte J."/>
            <person name="Skaloud P."/>
            <person name="Haon M."/>
            <person name="Grisel S."/>
            <person name="Petersen M."/>
            <person name="Berrin J.G."/>
            <person name="Delaux P.M."/>
            <person name="Dal Grande F."/>
            <person name="Keller J."/>
        </authorList>
    </citation>
    <scope>NUCLEOTIDE SEQUENCE [LARGE SCALE GENOMIC DNA]</scope>
    <source>
        <strain evidence="4 5">SAG 2523</strain>
    </source>
</reference>
<dbReference type="InterPro" id="IPR023534">
    <property type="entry name" value="Rof/RNase_P-like"/>
</dbReference>
<evidence type="ECO:0000313" key="4">
    <source>
        <dbReference type="EMBL" id="KAK9861094.1"/>
    </source>
</evidence>
<accession>A0AAW1SUZ2</accession>
<dbReference type="GO" id="GO:0006364">
    <property type="term" value="P:rRNA processing"/>
    <property type="evidence" value="ECO:0007669"/>
    <property type="project" value="TreeGrafter"/>
</dbReference>
<dbReference type="GO" id="GO:0030677">
    <property type="term" value="C:ribonuclease P complex"/>
    <property type="evidence" value="ECO:0007669"/>
    <property type="project" value="InterPro"/>
</dbReference>
<dbReference type="GO" id="GO:0033204">
    <property type="term" value="F:ribonuclease P RNA binding"/>
    <property type="evidence" value="ECO:0007669"/>
    <property type="project" value="InterPro"/>
</dbReference>
<evidence type="ECO:0000256" key="2">
    <source>
        <dbReference type="ARBA" id="ARBA00006181"/>
    </source>
</evidence>
<dbReference type="Proteomes" id="UP001485043">
    <property type="component" value="Unassembled WGS sequence"/>
</dbReference>
<dbReference type="PANTHER" id="PTHR13348">
    <property type="entry name" value="RIBONUCLEASE P SUBUNIT P29"/>
    <property type="match status" value="1"/>
</dbReference>
<dbReference type="Pfam" id="PF01868">
    <property type="entry name" value="RNase_P-MRP_p29"/>
    <property type="match status" value="1"/>
</dbReference>
<dbReference type="SUPFAM" id="SSF101744">
    <property type="entry name" value="Rof/RNase P subunit-like"/>
    <property type="match status" value="1"/>
</dbReference>
<keyword evidence="5" id="KW-1185">Reference proteome</keyword>
<sequence>MLAPSSSPGGPKLSSTKKRRLAALEDSLLLKKQRSSGPSEITGSPKPVQKVSTSLRSQLLLRGKESQSAPYDVLDETVSSGPLSLILKMQRSSRLGRTVEDLLAQPEHGLGDQDSVQQAINLKVTDRTIMLDNPATARPAKPIPANRQRGLLSRKACKKLGLYQMAKQTGLRYEMFEPLHERWKQYMKDLTNSQSGVEDRLLTADLHGCLVRVESAKQTCFFGREGIIIKSTLNTFCILSPSNQISIIPKAGTFFSYLYQPKRRVHLNGTKLPSFGM</sequence>
<dbReference type="PANTHER" id="PTHR13348:SF0">
    <property type="entry name" value="RIBONUCLEASE P PROTEIN SUBUNIT P29"/>
    <property type="match status" value="1"/>
</dbReference>
<dbReference type="InterPro" id="IPR002730">
    <property type="entry name" value="Rpp29/RNP1"/>
</dbReference>
<name>A0AAW1SUZ2_9CHLO</name>
<dbReference type="GO" id="GO:0001682">
    <property type="term" value="P:tRNA 5'-leader removal"/>
    <property type="evidence" value="ECO:0007669"/>
    <property type="project" value="InterPro"/>
</dbReference>
<dbReference type="InterPro" id="IPR036980">
    <property type="entry name" value="RNase_P/MRP_Rpp29_sf"/>
</dbReference>
<dbReference type="Gene3D" id="2.30.30.210">
    <property type="entry name" value="Ribonuclease P/MRP, subunit p29"/>
    <property type="match status" value="1"/>
</dbReference>
<dbReference type="GO" id="GO:0005634">
    <property type="term" value="C:nucleus"/>
    <property type="evidence" value="ECO:0007669"/>
    <property type="project" value="UniProtKB-SubCell"/>
</dbReference>
<evidence type="ECO:0000256" key="1">
    <source>
        <dbReference type="ARBA" id="ARBA00004123"/>
    </source>
</evidence>
<evidence type="ECO:0000256" key="3">
    <source>
        <dbReference type="SAM" id="MobiDB-lite"/>
    </source>
</evidence>
<dbReference type="InterPro" id="IPR016848">
    <property type="entry name" value="RNase_P/MRP_Rpp29-subunit"/>
</dbReference>
<comment type="similarity">
    <text evidence="2">Belongs to the eukaryotic/archaeal RNase P protein component 1 family.</text>
</comment>
<gene>
    <name evidence="4" type="ORF">WJX84_012361</name>
</gene>
<comment type="caution">
    <text evidence="4">The sequence shown here is derived from an EMBL/GenBank/DDBJ whole genome shotgun (WGS) entry which is preliminary data.</text>
</comment>
<dbReference type="EMBL" id="JALJOV010000816">
    <property type="protein sequence ID" value="KAK9861094.1"/>
    <property type="molecule type" value="Genomic_DNA"/>
</dbReference>
<dbReference type="GO" id="GO:0000172">
    <property type="term" value="C:ribonuclease MRP complex"/>
    <property type="evidence" value="ECO:0007669"/>
    <property type="project" value="InterPro"/>
</dbReference>